<protein>
    <submittedName>
        <fullName evidence="3">Uncharacterized protein</fullName>
    </submittedName>
</protein>
<feature type="signal peptide" evidence="2">
    <location>
        <begin position="1"/>
        <end position="19"/>
    </location>
</feature>
<feature type="region of interest" description="Disordered" evidence="1">
    <location>
        <begin position="265"/>
        <end position="314"/>
    </location>
</feature>
<evidence type="ECO:0000256" key="2">
    <source>
        <dbReference type="SAM" id="SignalP"/>
    </source>
</evidence>
<accession>A0AAD8VFJ8</accession>
<feature type="region of interest" description="Disordered" evidence="1">
    <location>
        <begin position="377"/>
        <end position="435"/>
    </location>
</feature>
<keyword evidence="2" id="KW-0732">Signal</keyword>
<feature type="compositionally biased region" description="Gly residues" evidence="1">
    <location>
        <begin position="273"/>
        <end position="284"/>
    </location>
</feature>
<sequence>MVARVVSILGGVLSTRVAGASNPVGALPPVVVATLAGAWGKEAAVEGMASTEAVVTKAVVAAVTAAQKAPEVINTAGSNGVAGVPDPKAVVNPTAEVQPRNKAVEPQVDQGNVRENVGSGIAKKKKDDKEVYFRCKKPDHFIDDCTTPFCDICESIHHITSACHLLQAPKPTAILHGYANEALMFFEMPCGAFKAKVENPKLVKVSVEGEVLTIPEIIEHMKRIVPSEKFHWEVVIIKIMYTRGFYKLRFEVETDQVAQEVNMVEASDDKNGGGDPNNGLGNGNGNNDMEMDARGAEDEENANNNGQDENGVKNGVEGMQEQCEQVEEINIGTLKVPLSPLDFGSARSALGLMRDGKQMALDAVLSDDLHVRRCGRTAPDSVRPQPDALQTTAIPPSVQPMQTAAPNPGAGPPLANGAQGRAVGSEEDRVEHAGDRWGRGAAAKLGSDAVTLASAKLLNSYVSAQKIQPQANIDKMDVIGDRANHWNADKTMMREAENVLGRSSVDANAGSLEPAVKQVDYARGSSLDQKKGAEHTVDFQGILRDASSLNHTGGNCIWGIPKPTIGVRSSTRLGGQPNADMPQMEKAMKKAQMRDESVSSGFISNVKEMGLNGFSCQSMGLPKMSTKQNF</sequence>
<evidence type="ECO:0000256" key="1">
    <source>
        <dbReference type="SAM" id="MobiDB-lite"/>
    </source>
</evidence>
<dbReference type="EMBL" id="JAUUTY010000091">
    <property type="protein sequence ID" value="KAK1603246.1"/>
    <property type="molecule type" value="Genomic_DNA"/>
</dbReference>
<proteinExistence type="predicted"/>
<name>A0AAD8VFJ8_LOLMU</name>
<gene>
    <name evidence="3" type="ORF">QYE76_000007</name>
</gene>
<comment type="caution">
    <text evidence="3">The sequence shown here is derived from an EMBL/GenBank/DDBJ whole genome shotgun (WGS) entry which is preliminary data.</text>
</comment>
<feature type="chain" id="PRO_5042060081" evidence="2">
    <location>
        <begin position="20"/>
        <end position="630"/>
    </location>
</feature>
<evidence type="ECO:0000313" key="4">
    <source>
        <dbReference type="Proteomes" id="UP001231189"/>
    </source>
</evidence>
<dbReference type="PANTHER" id="PTHR33170:SF40">
    <property type="entry name" value="OS04G0557100 PROTEIN"/>
    <property type="match status" value="1"/>
</dbReference>
<dbReference type="AlphaFoldDB" id="A0AAD8VFJ8"/>
<feature type="compositionally biased region" description="Basic and acidic residues" evidence="1">
    <location>
        <begin position="424"/>
        <end position="435"/>
    </location>
</feature>
<keyword evidence="4" id="KW-1185">Reference proteome</keyword>
<feature type="compositionally biased region" description="Low complexity" evidence="1">
    <location>
        <begin position="404"/>
        <end position="420"/>
    </location>
</feature>
<feature type="compositionally biased region" description="Polar residues" evidence="1">
    <location>
        <begin position="388"/>
        <end position="402"/>
    </location>
</feature>
<reference evidence="3" key="1">
    <citation type="submission" date="2023-07" db="EMBL/GenBank/DDBJ databases">
        <title>A chromosome-level genome assembly of Lolium multiflorum.</title>
        <authorList>
            <person name="Chen Y."/>
            <person name="Copetti D."/>
            <person name="Kolliker R."/>
            <person name="Studer B."/>
        </authorList>
    </citation>
    <scope>NUCLEOTIDE SEQUENCE</scope>
    <source>
        <strain evidence="3">02402/16</strain>
        <tissue evidence="3">Leaf</tissue>
    </source>
</reference>
<evidence type="ECO:0000313" key="3">
    <source>
        <dbReference type="EMBL" id="KAK1603246.1"/>
    </source>
</evidence>
<organism evidence="3 4">
    <name type="scientific">Lolium multiflorum</name>
    <name type="common">Italian ryegrass</name>
    <name type="synonym">Lolium perenne subsp. multiflorum</name>
    <dbReference type="NCBI Taxonomy" id="4521"/>
    <lineage>
        <taxon>Eukaryota</taxon>
        <taxon>Viridiplantae</taxon>
        <taxon>Streptophyta</taxon>
        <taxon>Embryophyta</taxon>
        <taxon>Tracheophyta</taxon>
        <taxon>Spermatophyta</taxon>
        <taxon>Magnoliopsida</taxon>
        <taxon>Liliopsida</taxon>
        <taxon>Poales</taxon>
        <taxon>Poaceae</taxon>
        <taxon>BOP clade</taxon>
        <taxon>Pooideae</taxon>
        <taxon>Poodae</taxon>
        <taxon>Poeae</taxon>
        <taxon>Poeae Chloroplast Group 2 (Poeae type)</taxon>
        <taxon>Loliodinae</taxon>
        <taxon>Loliinae</taxon>
        <taxon>Lolium</taxon>
    </lineage>
</organism>
<dbReference type="Gene3D" id="4.10.60.10">
    <property type="entry name" value="Zinc finger, CCHC-type"/>
    <property type="match status" value="1"/>
</dbReference>
<dbReference type="Proteomes" id="UP001231189">
    <property type="component" value="Unassembled WGS sequence"/>
</dbReference>
<dbReference type="PANTHER" id="PTHR33170">
    <property type="entry name" value="DUF4283 DOMAIN-CONTAINING PROTEIN-RELATED"/>
    <property type="match status" value="1"/>
</dbReference>